<organism evidence="3 4">
    <name type="scientific">Rhodotorula toruloides</name>
    <name type="common">Yeast</name>
    <name type="synonym">Rhodosporidium toruloides</name>
    <dbReference type="NCBI Taxonomy" id="5286"/>
    <lineage>
        <taxon>Eukaryota</taxon>
        <taxon>Fungi</taxon>
        <taxon>Dikarya</taxon>
        <taxon>Basidiomycota</taxon>
        <taxon>Pucciniomycotina</taxon>
        <taxon>Microbotryomycetes</taxon>
        <taxon>Sporidiobolales</taxon>
        <taxon>Sporidiobolaceae</taxon>
        <taxon>Rhodotorula</taxon>
    </lineage>
</organism>
<keyword evidence="2" id="KW-0812">Transmembrane</keyword>
<accession>A0A511KAS6</accession>
<dbReference type="AlphaFoldDB" id="A0A511KAS6"/>
<sequence length="572" mass="65212">MQHYTSPYSAPTAARLRQRGRRQRSSISLLVDREAPRTLLSFARRKAGSLASLGIGVLVGLLIASLLGGSQPAAVPWKGSAVVETWTQRQGTHRNLVSLPTIEQRERVFRILSTLTGYHTRYCLRNAQKAYRRQVYERYEPLVGYEQHGKRKGLRGHLKAIVPKVARRGFFGGSEDEKTEVEQIFSHHRDGGSGSGGNSLSRSYEGHKYFFAINLYNSFDIIPDLFSNMFKVSAILGFQNVFVSVYENGSKDQTKALLRLFDALARSIGLRVVIRTSLRTRGAFNHRIEYLAEVRNAALAPLWELRDAEGEVFDSIIFMNDVLPCVDDLLELVWQSRRQNAGITCGSDYIFHDEVGQPVFYDNWVARDMNGTALENAPFEAVFRDMESSHRFQRHLPVQVQSCWNGIAVLDPAPFYAHPHVKFRMAKLSAGECSASECSLICNDYWQAGYGRIIMIPRVKLAYDRQVWDIIHPERRNLTYIRGYTRLGGNPDDPHSDPQDRSWYGPHDRLFRQEESEAINFRQPPKYVWCWGWDGAGDLEGPDVEPVWEPQPSIDLDPVVVRHDRSFTSPFN</sequence>
<keyword evidence="2" id="KW-1133">Transmembrane helix</keyword>
<dbReference type="PANTHER" id="PTHR34144:SF1">
    <property type="entry name" value="CAPSULAR ASSOCIATED PROTEIN"/>
    <property type="match status" value="1"/>
</dbReference>
<evidence type="ECO:0000313" key="4">
    <source>
        <dbReference type="Proteomes" id="UP000321518"/>
    </source>
</evidence>
<feature type="transmembrane region" description="Helical" evidence="2">
    <location>
        <begin position="47"/>
        <end position="68"/>
    </location>
</feature>
<dbReference type="OrthoDB" id="262547at2759"/>
<comment type="caution">
    <text evidence="3">The sequence shown here is derived from an EMBL/GenBank/DDBJ whole genome shotgun (WGS) entry which is preliminary data.</text>
</comment>
<dbReference type="Pfam" id="PF11735">
    <property type="entry name" value="CAP59_mtransfer"/>
    <property type="match status" value="1"/>
</dbReference>
<evidence type="ECO:0000256" key="2">
    <source>
        <dbReference type="SAM" id="Phobius"/>
    </source>
</evidence>
<protein>
    <submittedName>
        <fullName evidence="3">Capsule protein, glycosyltransferase family 69 protein</fullName>
    </submittedName>
</protein>
<dbReference type="GO" id="GO:0016740">
    <property type="term" value="F:transferase activity"/>
    <property type="evidence" value="ECO:0007669"/>
    <property type="project" value="UniProtKB-KW"/>
</dbReference>
<feature type="region of interest" description="Disordered" evidence="1">
    <location>
        <begin position="1"/>
        <end position="21"/>
    </location>
</feature>
<evidence type="ECO:0000256" key="1">
    <source>
        <dbReference type="SAM" id="MobiDB-lite"/>
    </source>
</evidence>
<name>A0A511KAS6_RHOTO</name>
<dbReference type="EMBL" id="BJWK01000002">
    <property type="protein sequence ID" value="GEM07095.1"/>
    <property type="molecule type" value="Genomic_DNA"/>
</dbReference>
<keyword evidence="3" id="KW-0808">Transferase</keyword>
<evidence type="ECO:0000313" key="3">
    <source>
        <dbReference type="EMBL" id="GEM07095.1"/>
    </source>
</evidence>
<dbReference type="PANTHER" id="PTHR34144">
    <property type="entry name" value="CHROMOSOME 8, WHOLE GENOME SHOTGUN SEQUENCE"/>
    <property type="match status" value="1"/>
</dbReference>
<dbReference type="Proteomes" id="UP000321518">
    <property type="component" value="Unassembled WGS sequence"/>
</dbReference>
<keyword evidence="2" id="KW-0472">Membrane</keyword>
<proteinExistence type="predicted"/>
<gene>
    <name evidence="3" type="ORF">Rt10032_c02g1112</name>
</gene>
<dbReference type="InterPro" id="IPR021047">
    <property type="entry name" value="Mannosyltransferase_CMT1"/>
</dbReference>
<reference evidence="3 4" key="1">
    <citation type="submission" date="2019-07" db="EMBL/GenBank/DDBJ databases">
        <title>Rhodotorula toruloides NBRC10032 genome sequencing.</title>
        <authorList>
            <person name="Shida Y."/>
            <person name="Takaku H."/>
            <person name="Ogasawara W."/>
            <person name="Mori K."/>
        </authorList>
    </citation>
    <scope>NUCLEOTIDE SEQUENCE [LARGE SCALE GENOMIC DNA]</scope>
    <source>
        <strain evidence="3 4">NBRC10032</strain>
    </source>
</reference>